<evidence type="ECO:0000313" key="2">
    <source>
        <dbReference type="EMBL" id="RBP17146.1"/>
    </source>
</evidence>
<evidence type="ECO:0000256" key="1">
    <source>
        <dbReference type="SAM" id="MobiDB-lite"/>
    </source>
</evidence>
<feature type="compositionally biased region" description="Basic and acidic residues" evidence="1">
    <location>
        <begin position="95"/>
        <end position="118"/>
    </location>
</feature>
<comment type="caution">
    <text evidence="2">The sequence shown here is derived from an EMBL/GenBank/DDBJ whole genome shotgun (WGS) entry which is preliminary data.</text>
</comment>
<protein>
    <submittedName>
        <fullName evidence="2">Uncharacterized protein</fullName>
    </submittedName>
</protein>
<proteinExistence type="predicted"/>
<evidence type="ECO:0000313" key="3">
    <source>
        <dbReference type="Proteomes" id="UP000253529"/>
    </source>
</evidence>
<name>A0A366FSM3_9HYPH</name>
<sequence length="237" mass="26055">MASPARRGPIVSTALRPAAGPQTRAGFEPFQDVARIFPGDSPPSGPPGLSGGASPSSRDGRATDAPTPSLFLAFSIRCTDFSGRLKPPRRRLRRRRDDGVRRRPRAGEATERSPEGRHPACGRRSRRFSRDQRRRRDPIAPTATRPLLTPVRRMTPSGAGRRRQRAFSSRARFVVFQGFAAEFAGVCRRRGGAMTPPAVITLRLSNSVPRRAEAGCDCAFKGRTIGRIARISDFRKK</sequence>
<dbReference type="Proteomes" id="UP000253529">
    <property type="component" value="Unassembled WGS sequence"/>
</dbReference>
<gene>
    <name evidence="2" type="ORF">DFR50_10331</name>
</gene>
<accession>A0A366FSM3</accession>
<dbReference type="EMBL" id="QNRK01000003">
    <property type="protein sequence ID" value="RBP17146.1"/>
    <property type="molecule type" value="Genomic_DNA"/>
</dbReference>
<feature type="region of interest" description="Disordered" evidence="1">
    <location>
        <begin position="83"/>
        <end position="165"/>
    </location>
</feature>
<dbReference type="AlphaFoldDB" id="A0A366FSM3"/>
<keyword evidence="3" id="KW-1185">Reference proteome</keyword>
<organism evidence="2 3">
    <name type="scientific">Roseiarcus fermentans</name>
    <dbReference type="NCBI Taxonomy" id="1473586"/>
    <lineage>
        <taxon>Bacteria</taxon>
        <taxon>Pseudomonadati</taxon>
        <taxon>Pseudomonadota</taxon>
        <taxon>Alphaproteobacteria</taxon>
        <taxon>Hyphomicrobiales</taxon>
        <taxon>Roseiarcaceae</taxon>
        <taxon>Roseiarcus</taxon>
    </lineage>
</organism>
<feature type="region of interest" description="Disordered" evidence="1">
    <location>
        <begin position="1"/>
        <end position="66"/>
    </location>
</feature>
<feature type="compositionally biased region" description="Basic residues" evidence="1">
    <location>
        <begin position="120"/>
        <end position="136"/>
    </location>
</feature>
<reference evidence="2 3" key="1">
    <citation type="submission" date="2018-06" db="EMBL/GenBank/DDBJ databases">
        <title>Genomic Encyclopedia of Type Strains, Phase IV (KMG-IV): sequencing the most valuable type-strain genomes for metagenomic binning, comparative biology and taxonomic classification.</title>
        <authorList>
            <person name="Goeker M."/>
        </authorList>
    </citation>
    <scope>NUCLEOTIDE SEQUENCE [LARGE SCALE GENOMIC DNA]</scope>
    <source>
        <strain evidence="2 3">DSM 24875</strain>
    </source>
</reference>